<organism evidence="2 3">
    <name type="scientific">Parathielavia appendiculata</name>
    <dbReference type="NCBI Taxonomy" id="2587402"/>
    <lineage>
        <taxon>Eukaryota</taxon>
        <taxon>Fungi</taxon>
        <taxon>Dikarya</taxon>
        <taxon>Ascomycota</taxon>
        <taxon>Pezizomycotina</taxon>
        <taxon>Sordariomycetes</taxon>
        <taxon>Sordariomycetidae</taxon>
        <taxon>Sordariales</taxon>
        <taxon>Chaetomiaceae</taxon>
        <taxon>Parathielavia</taxon>
    </lineage>
</organism>
<dbReference type="GeneID" id="87830802"/>
<sequence>MVEGALRASSSCSLAGSICHAVDEPPVIRSGKRRTQSEIIFYYREELYTPLSPSAAAGKAVRPSVDTRVPNDQQPPVASQALPPVLPVESAPKPPATESTEQPTPLLSVFERVWNAAYDSLETDNAELVMSYVKTST</sequence>
<proteinExistence type="predicted"/>
<gene>
    <name evidence="2" type="ORF">N657DRAFT_650830</name>
</gene>
<feature type="region of interest" description="Disordered" evidence="1">
    <location>
        <begin position="54"/>
        <end position="104"/>
    </location>
</feature>
<name>A0AAN6TRA8_9PEZI</name>
<dbReference type="Proteomes" id="UP001302602">
    <property type="component" value="Unassembled WGS sequence"/>
</dbReference>
<dbReference type="EMBL" id="MU853258">
    <property type="protein sequence ID" value="KAK4118856.1"/>
    <property type="molecule type" value="Genomic_DNA"/>
</dbReference>
<dbReference type="AlphaFoldDB" id="A0AAN6TRA8"/>
<reference evidence="2" key="2">
    <citation type="submission" date="2023-05" db="EMBL/GenBank/DDBJ databases">
        <authorList>
            <consortium name="Lawrence Berkeley National Laboratory"/>
            <person name="Steindorff A."/>
            <person name="Hensen N."/>
            <person name="Bonometti L."/>
            <person name="Westerberg I."/>
            <person name="Brannstrom I.O."/>
            <person name="Guillou S."/>
            <person name="Cros-Aarteil S."/>
            <person name="Calhoun S."/>
            <person name="Haridas S."/>
            <person name="Kuo A."/>
            <person name="Mondo S."/>
            <person name="Pangilinan J."/>
            <person name="Riley R."/>
            <person name="Labutti K."/>
            <person name="Andreopoulos B."/>
            <person name="Lipzen A."/>
            <person name="Chen C."/>
            <person name="Yanf M."/>
            <person name="Daum C."/>
            <person name="Ng V."/>
            <person name="Clum A."/>
            <person name="Ohm R."/>
            <person name="Martin F."/>
            <person name="Silar P."/>
            <person name="Natvig D."/>
            <person name="Lalanne C."/>
            <person name="Gautier V."/>
            <person name="Ament-Velasquez S.L."/>
            <person name="Kruys A."/>
            <person name="Hutchinson M.I."/>
            <person name="Powell A.J."/>
            <person name="Barry K."/>
            <person name="Miller A.N."/>
            <person name="Grigoriev I.V."/>
            <person name="Debuchy R."/>
            <person name="Gladieux P."/>
            <person name="Thoren M.H."/>
            <person name="Johannesson H."/>
        </authorList>
    </citation>
    <scope>NUCLEOTIDE SEQUENCE</scope>
    <source>
        <strain evidence="2">CBS 731.68</strain>
    </source>
</reference>
<comment type="caution">
    <text evidence="2">The sequence shown here is derived from an EMBL/GenBank/DDBJ whole genome shotgun (WGS) entry which is preliminary data.</text>
</comment>
<reference evidence="2" key="1">
    <citation type="journal article" date="2023" name="Mol. Phylogenet. Evol.">
        <title>Genome-scale phylogeny and comparative genomics of the fungal order Sordariales.</title>
        <authorList>
            <person name="Hensen N."/>
            <person name="Bonometti L."/>
            <person name="Westerberg I."/>
            <person name="Brannstrom I.O."/>
            <person name="Guillou S."/>
            <person name="Cros-Aarteil S."/>
            <person name="Calhoun S."/>
            <person name="Haridas S."/>
            <person name="Kuo A."/>
            <person name="Mondo S."/>
            <person name="Pangilinan J."/>
            <person name="Riley R."/>
            <person name="LaButti K."/>
            <person name="Andreopoulos B."/>
            <person name="Lipzen A."/>
            <person name="Chen C."/>
            <person name="Yan M."/>
            <person name="Daum C."/>
            <person name="Ng V."/>
            <person name="Clum A."/>
            <person name="Steindorff A."/>
            <person name="Ohm R.A."/>
            <person name="Martin F."/>
            <person name="Silar P."/>
            <person name="Natvig D.O."/>
            <person name="Lalanne C."/>
            <person name="Gautier V."/>
            <person name="Ament-Velasquez S.L."/>
            <person name="Kruys A."/>
            <person name="Hutchinson M.I."/>
            <person name="Powell A.J."/>
            <person name="Barry K."/>
            <person name="Miller A.N."/>
            <person name="Grigoriev I.V."/>
            <person name="Debuchy R."/>
            <person name="Gladieux P."/>
            <person name="Hiltunen Thoren M."/>
            <person name="Johannesson H."/>
        </authorList>
    </citation>
    <scope>NUCLEOTIDE SEQUENCE</scope>
    <source>
        <strain evidence="2">CBS 731.68</strain>
    </source>
</reference>
<evidence type="ECO:0000313" key="3">
    <source>
        <dbReference type="Proteomes" id="UP001302602"/>
    </source>
</evidence>
<accession>A0AAN6TRA8</accession>
<keyword evidence="3" id="KW-1185">Reference proteome</keyword>
<protein>
    <submittedName>
        <fullName evidence="2">Uncharacterized protein</fullName>
    </submittedName>
</protein>
<evidence type="ECO:0000256" key="1">
    <source>
        <dbReference type="SAM" id="MobiDB-lite"/>
    </source>
</evidence>
<evidence type="ECO:0000313" key="2">
    <source>
        <dbReference type="EMBL" id="KAK4118856.1"/>
    </source>
</evidence>
<dbReference type="RefSeq" id="XP_062642629.1">
    <property type="nucleotide sequence ID" value="XM_062794033.1"/>
</dbReference>